<accession>A0A6D2IKC5</accession>
<evidence type="ECO:0000313" key="2">
    <source>
        <dbReference type="EMBL" id="CAA7025570.1"/>
    </source>
</evidence>
<dbReference type="AlphaFoldDB" id="A0A6D2IKC5"/>
<dbReference type="OrthoDB" id="1108458at2759"/>
<evidence type="ECO:0000313" key="3">
    <source>
        <dbReference type="Proteomes" id="UP000467841"/>
    </source>
</evidence>
<keyword evidence="3" id="KW-1185">Reference proteome</keyword>
<name>A0A6D2IKC5_9BRAS</name>
<organism evidence="2 3">
    <name type="scientific">Microthlaspi erraticum</name>
    <dbReference type="NCBI Taxonomy" id="1685480"/>
    <lineage>
        <taxon>Eukaryota</taxon>
        <taxon>Viridiplantae</taxon>
        <taxon>Streptophyta</taxon>
        <taxon>Embryophyta</taxon>
        <taxon>Tracheophyta</taxon>
        <taxon>Spermatophyta</taxon>
        <taxon>Magnoliopsida</taxon>
        <taxon>eudicotyledons</taxon>
        <taxon>Gunneridae</taxon>
        <taxon>Pentapetalae</taxon>
        <taxon>rosids</taxon>
        <taxon>malvids</taxon>
        <taxon>Brassicales</taxon>
        <taxon>Brassicaceae</taxon>
        <taxon>Coluteocarpeae</taxon>
        <taxon>Microthlaspi</taxon>
    </lineage>
</organism>
<comment type="caution">
    <text evidence="2">The sequence shown here is derived from an EMBL/GenBank/DDBJ whole genome shotgun (WGS) entry which is preliminary data.</text>
</comment>
<protein>
    <recommendedName>
        <fullName evidence="4">DUF4283 domain-containing protein</fullName>
    </recommendedName>
</protein>
<evidence type="ECO:0000256" key="1">
    <source>
        <dbReference type="SAM" id="MobiDB-lite"/>
    </source>
</evidence>
<proteinExistence type="predicted"/>
<dbReference type="EMBL" id="CACVBM020001010">
    <property type="protein sequence ID" value="CAA7025570.1"/>
    <property type="molecule type" value="Genomic_DNA"/>
</dbReference>
<feature type="compositionally biased region" description="Basic and acidic residues" evidence="1">
    <location>
        <begin position="71"/>
        <end position="82"/>
    </location>
</feature>
<feature type="region of interest" description="Disordered" evidence="1">
    <location>
        <begin position="1"/>
        <end position="22"/>
    </location>
</feature>
<feature type="region of interest" description="Disordered" evidence="1">
    <location>
        <begin position="53"/>
        <end position="87"/>
    </location>
</feature>
<evidence type="ECO:0008006" key="4">
    <source>
        <dbReference type="Google" id="ProtNLM"/>
    </source>
</evidence>
<sequence>MRSQRSDLLKRDGEAGRMDTNLPRLDSIRGEGCICGSDLAEIQRGSRGIYSGKRAVKERRKKETMGPLSWNRDDSRNIDRSRNGGNKKSVPCLKITVPRFDNTALIRGYSRTLIGRCMNPAAQDVQALLHHMPRFWKMEDRVAELGMGRFQFDF</sequence>
<feature type="compositionally biased region" description="Basic and acidic residues" evidence="1">
    <location>
        <begin position="1"/>
        <end position="17"/>
    </location>
</feature>
<reference evidence="2" key="1">
    <citation type="submission" date="2020-01" db="EMBL/GenBank/DDBJ databases">
        <authorList>
            <person name="Mishra B."/>
        </authorList>
    </citation>
    <scope>NUCLEOTIDE SEQUENCE [LARGE SCALE GENOMIC DNA]</scope>
</reference>
<dbReference type="Proteomes" id="UP000467841">
    <property type="component" value="Unassembled WGS sequence"/>
</dbReference>
<gene>
    <name evidence="2" type="ORF">MERR_LOCUS12805</name>
</gene>